<proteinExistence type="predicted"/>
<name>A0A6N3E829_9FIRM</name>
<feature type="domain" description="Putative tail fiber protein gp53-like C-terminal" evidence="1">
    <location>
        <begin position="286"/>
        <end position="371"/>
    </location>
</feature>
<dbReference type="Gene3D" id="2.60.40.3940">
    <property type="match status" value="1"/>
</dbReference>
<organism evidence="2">
    <name type="scientific">Veillonella atypica</name>
    <dbReference type="NCBI Taxonomy" id="39777"/>
    <lineage>
        <taxon>Bacteria</taxon>
        <taxon>Bacillati</taxon>
        <taxon>Bacillota</taxon>
        <taxon>Negativicutes</taxon>
        <taxon>Veillonellales</taxon>
        <taxon>Veillonellaceae</taxon>
        <taxon>Veillonella</taxon>
    </lineage>
</organism>
<sequence length="372" mass="40282">MAQFPGLSLTVQGNKMILKSSTGKTEDRLIITKAVIGDGQLTASIDGLTEIVSKKLEIGLSQVKEVANGQMQLQFNFDNRQVETGFFWREVGLYAKNGDSGEEKLIGYSNAKGLTSYIPDKTNIIPMQRLVIALGVGDNPNVKGEVDFSSSITLEQLETAIDTHNKAEEAHKEQFKAINEKIAAIEDSKVAKTSADYIKSLVTNTNGLEATKGNGTKELLKLLTNVDSDDKQGLAPTLSLVKTLLSSLNIKNGQDVVKALGDETLQSLGVRYDLSNPNAWYVSFGKLFGGLIIQGGRKLNLTIYDGRKYDVQFPISYAKECIGVLQTLEWPVAIGGASVAYTDKRTTTGYTIVADASSASYNSDLFYVALGI</sequence>
<accession>A0A6N3E829</accession>
<dbReference type="AlphaFoldDB" id="A0A6N3E829"/>
<gene>
    <name evidence="2" type="ORF">VALFYP47_01980</name>
</gene>
<evidence type="ECO:0000313" key="2">
    <source>
        <dbReference type="EMBL" id="VYU33887.1"/>
    </source>
</evidence>
<dbReference type="RefSeq" id="WP_156718773.1">
    <property type="nucleotide sequence ID" value="NZ_CACRUN010000027.1"/>
</dbReference>
<dbReference type="EMBL" id="CACRUN010000027">
    <property type="protein sequence ID" value="VYU33887.1"/>
    <property type="molecule type" value="Genomic_DNA"/>
</dbReference>
<dbReference type="InterPro" id="IPR054075">
    <property type="entry name" value="Gp53-like_C"/>
</dbReference>
<evidence type="ECO:0000259" key="1">
    <source>
        <dbReference type="Pfam" id="PF21882"/>
    </source>
</evidence>
<protein>
    <recommendedName>
        <fullName evidence="1">Putative tail fiber protein gp53-like C-terminal domain-containing protein</fullName>
    </recommendedName>
</protein>
<reference evidence="2" key="1">
    <citation type="submission" date="2019-11" db="EMBL/GenBank/DDBJ databases">
        <authorList>
            <person name="Feng L."/>
        </authorList>
    </citation>
    <scope>NUCLEOTIDE SEQUENCE</scope>
    <source>
        <strain evidence="2">VatypicaLFYP47</strain>
    </source>
</reference>
<dbReference type="Pfam" id="PF21882">
    <property type="entry name" value="Gp53-like_C"/>
    <property type="match status" value="1"/>
</dbReference>